<protein>
    <submittedName>
        <fullName evidence="3">TadE/TadG family type IV pilus assembly protein</fullName>
    </submittedName>
</protein>
<evidence type="ECO:0000313" key="4">
    <source>
        <dbReference type="EMBL" id="XBH15287.1"/>
    </source>
</evidence>
<sequence>MLGNWMIGRGLRKTLQDEDGTALLEMAISLTATFLLAFALFELCMLTYTCIVLNDAAQEGVRYAIMHGTDSSNCSGPDNGCADKTYANVKKIVTKTASASLHDLSAMTVNVTYGSVTATPGNPVSVKVVYTYVPYMNFPGLKRTMTFTSQGRVLF</sequence>
<dbReference type="InterPro" id="IPR012495">
    <property type="entry name" value="TadE-like_dom"/>
</dbReference>
<reference evidence="3" key="1">
    <citation type="submission" date="2023-03" db="EMBL/GenBank/DDBJ databases">
        <title>Edaphobacter sp.</title>
        <authorList>
            <person name="Huber K.J."/>
            <person name="Papendorf J."/>
            <person name="Pilke C."/>
            <person name="Bunk B."/>
            <person name="Sproeer C."/>
            <person name="Pester M."/>
        </authorList>
    </citation>
    <scope>NUCLEOTIDE SEQUENCE</scope>
    <source>
        <strain evidence="3">DSM 109919</strain>
        <strain evidence="4">DSM 109920</strain>
    </source>
</reference>
<accession>A0AAU7D1C1</accession>
<keyword evidence="1" id="KW-1133">Transmembrane helix</keyword>
<dbReference type="AlphaFoldDB" id="A0AAU7D1C1"/>
<proteinExistence type="predicted"/>
<feature type="transmembrane region" description="Helical" evidence="1">
    <location>
        <begin position="21"/>
        <end position="41"/>
    </location>
</feature>
<keyword evidence="1" id="KW-0472">Membrane</keyword>
<dbReference type="EMBL" id="CP121194">
    <property type="protein sequence ID" value="XBH11752.1"/>
    <property type="molecule type" value="Genomic_DNA"/>
</dbReference>
<dbReference type="KEGG" id="epl:P4G45_07955"/>
<evidence type="ECO:0000256" key="1">
    <source>
        <dbReference type="SAM" id="Phobius"/>
    </source>
</evidence>
<evidence type="ECO:0000313" key="3">
    <source>
        <dbReference type="EMBL" id="XBH11752.1"/>
    </source>
</evidence>
<keyword evidence="1" id="KW-0812">Transmembrane</keyword>
<feature type="domain" description="TadE-like" evidence="2">
    <location>
        <begin position="20"/>
        <end position="62"/>
    </location>
</feature>
<name>A0AAU7D1C1_9BACT</name>
<gene>
    <name evidence="3" type="ORF">P4G45_07955</name>
    <name evidence="4" type="ORF">P8936_08425</name>
</gene>
<dbReference type="RefSeq" id="WP_348269235.1">
    <property type="nucleotide sequence ID" value="NZ_CP121194.1"/>
</dbReference>
<accession>A0AAU7DDS3</accession>
<evidence type="ECO:0000259" key="2">
    <source>
        <dbReference type="Pfam" id="PF07811"/>
    </source>
</evidence>
<organism evidence="3">
    <name type="scientific">Edaphobacter paludis</name>
    <dbReference type="NCBI Taxonomy" id="3035702"/>
    <lineage>
        <taxon>Bacteria</taxon>
        <taxon>Pseudomonadati</taxon>
        <taxon>Acidobacteriota</taxon>
        <taxon>Terriglobia</taxon>
        <taxon>Terriglobales</taxon>
        <taxon>Acidobacteriaceae</taxon>
        <taxon>Edaphobacter</taxon>
    </lineage>
</organism>
<dbReference type="Pfam" id="PF07811">
    <property type="entry name" value="TadE"/>
    <property type="match status" value="1"/>
</dbReference>
<dbReference type="EMBL" id="CP121195">
    <property type="protein sequence ID" value="XBH15287.1"/>
    <property type="molecule type" value="Genomic_DNA"/>
</dbReference>